<dbReference type="Gene3D" id="3.40.630.10">
    <property type="entry name" value="Zn peptidases"/>
    <property type="match status" value="1"/>
</dbReference>
<keyword evidence="2" id="KW-1185">Reference proteome</keyword>
<sequence length="118" mass="13339">MEDILKGITTCQGATYEYEYIRQFPPLVNDDNMTSLAMKSIKKIIGDKNVFELSEPSIGGEDFAYLAKEVPATFVFVGIAEDENHPVLHHNSKFQWDDKNMKVLCKALCQVSIDYLSS</sequence>
<dbReference type="PANTHER" id="PTHR11014:SF63">
    <property type="entry name" value="METALLOPEPTIDASE, PUTATIVE (AFU_ORTHOLOGUE AFUA_6G09600)-RELATED"/>
    <property type="match status" value="1"/>
</dbReference>
<dbReference type="EMBL" id="JANKBY010000107">
    <property type="protein sequence ID" value="MCR1823106.1"/>
    <property type="molecule type" value="Genomic_DNA"/>
</dbReference>
<comment type="caution">
    <text evidence="1">The sequence shown here is derived from an EMBL/GenBank/DDBJ whole genome shotgun (WGS) entry which is preliminary data.</text>
</comment>
<dbReference type="PANTHER" id="PTHR11014">
    <property type="entry name" value="PEPTIDASE M20 FAMILY MEMBER"/>
    <property type="match status" value="1"/>
</dbReference>
<dbReference type="InterPro" id="IPR002933">
    <property type="entry name" value="Peptidase_M20"/>
</dbReference>
<reference evidence="1" key="1">
    <citation type="submission" date="2022-07" db="EMBL/GenBank/DDBJ databases">
        <title>Enhanced cultured diversity of the mouse gut microbiota enables custom-made synthetic communities.</title>
        <authorList>
            <person name="Afrizal A."/>
        </authorList>
    </citation>
    <scope>NUCLEOTIDE SEQUENCE</scope>
    <source>
        <strain evidence="1">DSM 29186</strain>
    </source>
</reference>
<organism evidence="1 2">
    <name type="scientific">Terrisporobacter muris</name>
    <dbReference type="NCBI Taxonomy" id="2963284"/>
    <lineage>
        <taxon>Bacteria</taxon>
        <taxon>Bacillati</taxon>
        <taxon>Bacillota</taxon>
        <taxon>Clostridia</taxon>
        <taxon>Peptostreptococcales</taxon>
        <taxon>Peptostreptococcaceae</taxon>
        <taxon>Terrisporobacter</taxon>
    </lineage>
</organism>
<dbReference type="AlphaFoldDB" id="A0A9X2MBC8"/>
<gene>
    <name evidence="1" type="ORF">NSA58_09940</name>
</gene>
<evidence type="ECO:0000313" key="1">
    <source>
        <dbReference type="EMBL" id="MCR1823106.1"/>
    </source>
</evidence>
<dbReference type="RefSeq" id="WP_079764842.1">
    <property type="nucleotide sequence ID" value="NZ_JANKBY010000107.1"/>
</dbReference>
<accession>A0A9X2MBC8</accession>
<name>A0A9X2MBC8_9FIRM</name>
<protein>
    <submittedName>
        <fullName evidence="1">M20/M25/M40 family metallo-hydrolase</fullName>
    </submittedName>
</protein>
<dbReference type="SUPFAM" id="SSF53187">
    <property type="entry name" value="Zn-dependent exopeptidases"/>
    <property type="match status" value="1"/>
</dbReference>
<dbReference type="Proteomes" id="UP001140817">
    <property type="component" value="Unassembled WGS sequence"/>
</dbReference>
<dbReference type="InterPro" id="IPR017439">
    <property type="entry name" value="Amidohydrolase"/>
</dbReference>
<dbReference type="GO" id="GO:0016787">
    <property type="term" value="F:hydrolase activity"/>
    <property type="evidence" value="ECO:0007669"/>
    <property type="project" value="InterPro"/>
</dbReference>
<evidence type="ECO:0000313" key="2">
    <source>
        <dbReference type="Proteomes" id="UP001140817"/>
    </source>
</evidence>
<dbReference type="Pfam" id="PF01546">
    <property type="entry name" value="Peptidase_M20"/>
    <property type="match status" value="1"/>
</dbReference>
<proteinExistence type="predicted"/>